<keyword evidence="9 15" id="KW-1133">Transmembrane helix</keyword>
<dbReference type="GO" id="GO:0015292">
    <property type="term" value="F:uniporter activity"/>
    <property type="evidence" value="ECO:0007669"/>
    <property type="project" value="UniProtKB-UniRule"/>
</dbReference>
<evidence type="ECO:0000256" key="8">
    <source>
        <dbReference type="ARBA" id="ARBA00022837"/>
    </source>
</evidence>
<reference evidence="17" key="1">
    <citation type="submission" date="2025-08" db="UniProtKB">
        <authorList>
            <consortium name="Ensembl"/>
        </authorList>
    </citation>
    <scope>IDENTIFICATION</scope>
</reference>
<dbReference type="InterPro" id="IPR039055">
    <property type="entry name" value="MCU_fam"/>
</dbReference>
<dbReference type="GeneTree" id="ENSGT00940000157528"/>
<comment type="catalytic activity">
    <reaction evidence="14">
        <text>Ca(2+)(in) = Ca(2+)(out)</text>
        <dbReference type="Rhea" id="RHEA:29671"/>
        <dbReference type="ChEBI" id="CHEBI:29108"/>
    </reaction>
</comment>
<feature type="domain" description="Calcium uniporter protein C-terminal" evidence="16">
    <location>
        <begin position="69"/>
        <end position="271"/>
    </location>
</feature>
<keyword evidence="6 15" id="KW-0812">Transmembrane</keyword>
<evidence type="ECO:0000313" key="17">
    <source>
        <dbReference type="Ensembl" id="ENSEBUP00000025961.1"/>
    </source>
</evidence>
<evidence type="ECO:0000256" key="7">
    <source>
        <dbReference type="ARBA" id="ARBA00022792"/>
    </source>
</evidence>
<keyword evidence="12 15" id="KW-0472">Membrane</keyword>
<comment type="subcellular location">
    <subcellularLocation>
        <location evidence="1 15">Mitochondrion inner membrane</location>
        <topology evidence="1 15">Multi-pass membrane protein</topology>
    </subcellularLocation>
</comment>
<dbReference type="Proteomes" id="UP000694388">
    <property type="component" value="Unplaced"/>
</dbReference>
<evidence type="ECO:0000256" key="9">
    <source>
        <dbReference type="ARBA" id="ARBA00022989"/>
    </source>
</evidence>
<evidence type="ECO:0000256" key="12">
    <source>
        <dbReference type="ARBA" id="ARBA00023136"/>
    </source>
</evidence>
<accession>A0A8C4X179</accession>
<evidence type="ECO:0000256" key="11">
    <source>
        <dbReference type="ARBA" id="ARBA00023128"/>
    </source>
</evidence>
<keyword evidence="8 15" id="KW-0106">Calcium</keyword>
<evidence type="ECO:0000256" key="13">
    <source>
        <dbReference type="ARBA" id="ARBA00023303"/>
    </source>
</evidence>
<name>A0A8C4X179_EPTBU</name>
<dbReference type="AlphaFoldDB" id="A0A8C4X179"/>
<evidence type="ECO:0000313" key="18">
    <source>
        <dbReference type="Proteomes" id="UP000694388"/>
    </source>
</evidence>
<evidence type="ECO:0000256" key="3">
    <source>
        <dbReference type="ARBA" id="ARBA00022448"/>
    </source>
</evidence>
<dbReference type="PANTHER" id="PTHR13462:SF10">
    <property type="entry name" value="CALCIUM UNIPORTER PROTEIN, MITOCHONDRIAL"/>
    <property type="match status" value="1"/>
</dbReference>
<reference evidence="17" key="2">
    <citation type="submission" date="2025-09" db="UniProtKB">
        <authorList>
            <consortium name="Ensembl"/>
        </authorList>
    </citation>
    <scope>IDENTIFICATION</scope>
</reference>
<proteinExistence type="inferred from homology"/>
<keyword evidence="18" id="KW-1185">Reference proteome</keyword>
<evidence type="ECO:0000259" key="16">
    <source>
        <dbReference type="Pfam" id="PF04678"/>
    </source>
</evidence>
<keyword evidence="4 15" id="KW-0109">Calcium transport</keyword>
<comment type="domain">
    <text evidence="15">The selectivity filter, in which calcium ions are arranged in single file, is composed of two acidic rings separated by one helical turn along the central axis of the channel pore.</text>
</comment>
<dbReference type="GO" id="GO:0036444">
    <property type="term" value="P:calcium import into the mitochondrion"/>
    <property type="evidence" value="ECO:0007669"/>
    <property type="project" value="UniProtKB-ARBA"/>
</dbReference>
<keyword evidence="10 15" id="KW-0406">Ion transport</keyword>
<sequence>MVKKLIPLWRFHVACCHGAGTPSNDVIVEYRNGLPVLSLMLPSRKERCEFTLRPVLQTVGDLLQNIQQEDRGIDRTAIYTTDGARVARSTGIDLLLLDDFKLLVNEDSFFVQPPVQVNRGEAGVENLNEVKVMVQQLYSSMCIEEFQVHKERQMLTRLQDLQAQLEPLEKIKQDLVQKAQKRTRFVLWGGLAYMATQFGVLARLTWWEYSWDIMEPVTYFVTYGSAIAMYAYFILTQQEYLYPDARDRQYLRFFHRHAQKRRFDVGTYNRLKDEIAQAEVDLKRLRDPLQLHLPTPEIKEGN</sequence>
<comment type="similarity">
    <text evidence="2 15">Belongs to the MCU (TC 1.A.77) family.</text>
</comment>
<keyword evidence="5 15" id="KW-0107">Calcium channel</keyword>
<dbReference type="PANTHER" id="PTHR13462">
    <property type="entry name" value="CALCIUM UNIPORTER PROTEIN, MITOCHONDRIAL"/>
    <property type="match status" value="1"/>
</dbReference>
<evidence type="ECO:0000256" key="10">
    <source>
        <dbReference type="ARBA" id="ARBA00023065"/>
    </source>
</evidence>
<dbReference type="GO" id="GO:0051560">
    <property type="term" value="P:mitochondrial calcium ion homeostasis"/>
    <property type="evidence" value="ECO:0007669"/>
    <property type="project" value="UniProtKB-UniRule"/>
</dbReference>
<evidence type="ECO:0000256" key="2">
    <source>
        <dbReference type="ARBA" id="ARBA00005653"/>
    </source>
</evidence>
<organism evidence="17 18">
    <name type="scientific">Eptatretus burgeri</name>
    <name type="common">Inshore hagfish</name>
    <dbReference type="NCBI Taxonomy" id="7764"/>
    <lineage>
        <taxon>Eukaryota</taxon>
        <taxon>Metazoa</taxon>
        <taxon>Chordata</taxon>
        <taxon>Craniata</taxon>
        <taxon>Vertebrata</taxon>
        <taxon>Cyclostomata</taxon>
        <taxon>Myxini</taxon>
        <taxon>Myxiniformes</taxon>
        <taxon>Myxinidae</taxon>
        <taxon>Eptatretinae</taxon>
        <taxon>Eptatretus</taxon>
    </lineage>
</organism>
<keyword evidence="7 15" id="KW-0999">Mitochondrion inner membrane</keyword>
<dbReference type="GO" id="GO:1990246">
    <property type="term" value="C:uniplex complex"/>
    <property type="evidence" value="ECO:0007669"/>
    <property type="project" value="TreeGrafter"/>
</dbReference>
<comment type="function">
    <text evidence="15">Mitochondrial inner membrane calcium uniporter that mediates calcium uptake into mitochondria. Mitochondrial calcium homeostasis plays key roles in cellular physiology and regulates cell bioenergetics, cytoplasmic calcium signals and activation of cell death pathways.</text>
</comment>
<evidence type="ECO:0000256" key="15">
    <source>
        <dbReference type="RuleBase" id="RU367035"/>
    </source>
</evidence>
<evidence type="ECO:0000256" key="14">
    <source>
        <dbReference type="ARBA" id="ARBA00036634"/>
    </source>
</evidence>
<feature type="transmembrane region" description="Helical" evidence="15">
    <location>
        <begin position="185"/>
        <end position="205"/>
    </location>
</feature>
<dbReference type="GO" id="GO:0005262">
    <property type="term" value="F:calcium channel activity"/>
    <property type="evidence" value="ECO:0007669"/>
    <property type="project" value="UniProtKB-UniRule"/>
</dbReference>
<keyword evidence="3 15" id="KW-0813">Transport</keyword>
<feature type="transmembrane region" description="Helical" evidence="15">
    <location>
        <begin position="217"/>
        <end position="235"/>
    </location>
</feature>
<protein>
    <recommendedName>
        <fullName evidence="15">Calcium uniporter protein</fullName>
    </recommendedName>
</protein>
<evidence type="ECO:0000256" key="1">
    <source>
        <dbReference type="ARBA" id="ARBA00004448"/>
    </source>
</evidence>
<evidence type="ECO:0000256" key="6">
    <source>
        <dbReference type="ARBA" id="ARBA00022692"/>
    </source>
</evidence>
<dbReference type="InterPro" id="IPR006769">
    <property type="entry name" value="MCU_C"/>
</dbReference>
<evidence type="ECO:0000256" key="5">
    <source>
        <dbReference type="ARBA" id="ARBA00022673"/>
    </source>
</evidence>
<dbReference type="OMA" id="DDIYVEY"/>
<evidence type="ECO:0000256" key="4">
    <source>
        <dbReference type="ARBA" id="ARBA00022568"/>
    </source>
</evidence>
<dbReference type="Pfam" id="PF04678">
    <property type="entry name" value="MCU"/>
    <property type="match status" value="1"/>
</dbReference>
<keyword evidence="13 15" id="KW-0407">Ion channel</keyword>
<dbReference type="Ensembl" id="ENSEBUT00000026537.1">
    <property type="protein sequence ID" value="ENSEBUP00000025961.1"/>
    <property type="gene ID" value="ENSEBUG00000016001.1"/>
</dbReference>
<keyword evidence="11 15" id="KW-0496">Mitochondrion</keyword>